<sequence>MESEEKPKRRFWKGLFAAAATSYNISNFGAIAPARIFFPVSAYMAKCEGIRARQFPCKVDPDQKSNQSTHGRFKGQFPFRMRQQASLHCAFAGTTVVNHPLEWQKAALL</sequence>
<name>A0A9D0ZNX8_9FIRM</name>
<dbReference type="AlphaFoldDB" id="A0A9D0ZNX8"/>
<proteinExistence type="predicted"/>
<dbReference type="Proteomes" id="UP000824260">
    <property type="component" value="Unassembled WGS sequence"/>
</dbReference>
<organism evidence="1 2">
    <name type="scientific">Candidatus Pullichristensenella stercorigallinarum</name>
    <dbReference type="NCBI Taxonomy" id="2840909"/>
    <lineage>
        <taxon>Bacteria</taxon>
        <taxon>Bacillati</taxon>
        <taxon>Bacillota</taxon>
        <taxon>Clostridia</taxon>
        <taxon>Candidatus Pullichristensenella</taxon>
    </lineage>
</organism>
<reference evidence="1" key="1">
    <citation type="submission" date="2020-10" db="EMBL/GenBank/DDBJ databases">
        <authorList>
            <person name="Gilroy R."/>
        </authorList>
    </citation>
    <scope>NUCLEOTIDE SEQUENCE</scope>
    <source>
        <strain evidence="1">ChiSjej6B24-2974</strain>
    </source>
</reference>
<protein>
    <submittedName>
        <fullName evidence="1">Uncharacterized protein</fullName>
    </submittedName>
</protein>
<reference evidence="1" key="2">
    <citation type="journal article" date="2021" name="PeerJ">
        <title>Extensive microbial diversity within the chicken gut microbiome revealed by metagenomics and culture.</title>
        <authorList>
            <person name="Gilroy R."/>
            <person name="Ravi A."/>
            <person name="Getino M."/>
            <person name="Pursley I."/>
            <person name="Horton D.L."/>
            <person name="Alikhan N.F."/>
            <person name="Baker D."/>
            <person name="Gharbi K."/>
            <person name="Hall N."/>
            <person name="Watson M."/>
            <person name="Adriaenssens E.M."/>
            <person name="Foster-Nyarko E."/>
            <person name="Jarju S."/>
            <person name="Secka A."/>
            <person name="Antonio M."/>
            <person name="Oren A."/>
            <person name="Chaudhuri R.R."/>
            <person name="La Ragione R."/>
            <person name="Hildebrand F."/>
            <person name="Pallen M.J."/>
        </authorList>
    </citation>
    <scope>NUCLEOTIDE SEQUENCE</scope>
    <source>
        <strain evidence="1">ChiSjej6B24-2974</strain>
    </source>
</reference>
<gene>
    <name evidence="1" type="ORF">IAA52_12905</name>
</gene>
<evidence type="ECO:0000313" key="2">
    <source>
        <dbReference type="Proteomes" id="UP000824260"/>
    </source>
</evidence>
<evidence type="ECO:0000313" key="1">
    <source>
        <dbReference type="EMBL" id="HIQ83985.1"/>
    </source>
</evidence>
<comment type="caution">
    <text evidence="1">The sequence shown here is derived from an EMBL/GenBank/DDBJ whole genome shotgun (WGS) entry which is preliminary data.</text>
</comment>
<accession>A0A9D0ZNX8</accession>
<dbReference type="EMBL" id="DVFZ01000120">
    <property type="protein sequence ID" value="HIQ83985.1"/>
    <property type="molecule type" value="Genomic_DNA"/>
</dbReference>